<accession>A0ABT4LI00</accession>
<gene>
    <name evidence="1" type="ORF">O4H49_07995</name>
</gene>
<sequence length="77" mass="9001">MPVKLESDRKSEIIQELIGFYYSEFDENLSDFRAEAIVDFLHRKLGPSHYNQGIADARKYIAEKIDDLDAQFYLPES</sequence>
<dbReference type="Pfam" id="PF09932">
    <property type="entry name" value="DUF2164"/>
    <property type="match status" value="1"/>
</dbReference>
<dbReference type="Proteomes" id="UP001069802">
    <property type="component" value="Unassembled WGS sequence"/>
</dbReference>
<organism evidence="1 2">
    <name type="scientific">Kiloniella laminariae</name>
    <dbReference type="NCBI Taxonomy" id="454162"/>
    <lineage>
        <taxon>Bacteria</taxon>
        <taxon>Pseudomonadati</taxon>
        <taxon>Pseudomonadota</taxon>
        <taxon>Alphaproteobacteria</taxon>
        <taxon>Rhodospirillales</taxon>
        <taxon>Kiloniellaceae</taxon>
        <taxon>Kiloniella</taxon>
    </lineage>
</organism>
<reference evidence="1" key="1">
    <citation type="submission" date="2022-12" db="EMBL/GenBank/DDBJ databases">
        <title>Bacterial isolates from different developmental stages of Nematostella vectensis.</title>
        <authorList>
            <person name="Fraune S."/>
        </authorList>
    </citation>
    <scope>NUCLEOTIDE SEQUENCE</scope>
    <source>
        <strain evidence="1">G21630-S1</strain>
    </source>
</reference>
<evidence type="ECO:0000313" key="1">
    <source>
        <dbReference type="EMBL" id="MCZ4280716.1"/>
    </source>
</evidence>
<evidence type="ECO:0000313" key="2">
    <source>
        <dbReference type="Proteomes" id="UP001069802"/>
    </source>
</evidence>
<dbReference type="InterPro" id="IPR018680">
    <property type="entry name" value="DUF2164"/>
</dbReference>
<proteinExistence type="predicted"/>
<dbReference type="RefSeq" id="WP_269422899.1">
    <property type="nucleotide sequence ID" value="NZ_JAPWGY010000002.1"/>
</dbReference>
<keyword evidence="2" id="KW-1185">Reference proteome</keyword>
<protein>
    <submittedName>
        <fullName evidence="1">DUF2164 domain-containing protein</fullName>
    </submittedName>
</protein>
<dbReference type="EMBL" id="JAPWGY010000002">
    <property type="protein sequence ID" value="MCZ4280716.1"/>
    <property type="molecule type" value="Genomic_DNA"/>
</dbReference>
<comment type="caution">
    <text evidence="1">The sequence shown here is derived from an EMBL/GenBank/DDBJ whole genome shotgun (WGS) entry which is preliminary data.</text>
</comment>
<name>A0ABT4LI00_9PROT</name>